<keyword evidence="1" id="KW-1133">Transmembrane helix</keyword>
<gene>
    <name evidence="2" type="ORF">OCK74_15765</name>
</gene>
<dbReference type="Proteomes" id="UP001155483">
    <property type="component" value="Unassembled WGS sequence"/>
</dbReference>
<evidence type="ECO:0000313" key="2">
    <source>
        <dbReference type="EMBL" id="MCU7550576.1"/>
    </source>
</evidence>
<name>A0A9X2XXI3_9BACT</name>
<accession>A0A9X2XXI3</accession>
<dbReference type="EMBL" id="JAOTIF010000013">
    <property type="protein sequence ID" value="MCU7550576.1"/>
    <property type="molecule type" value="Genomic_DNA"/>
</dbReference>
<reference evidence="2" key="2">
    <citation type="submission" date="2023-04" db="EMBL/GenBank/DDBJ databases">
        <title>Paracnuella aquatica gen. nov., sp. nov., a member of the family Chitinophagaceae isolated from a hot spring.</title>
        <authorList>
            <person name="Wang C."/>
        </authorList>
    </citation>
    <scope>NUCLEOTIDE SEQUENCE</scope>
    <source>
        <strain evidence="2">LB-8</strain>
    </source>
</reference>
<feature type="transmembrane region" description="Helical" evidence="1">
    <location>
        <begin position="61"/>
        <end position="79"/>
    </location>
</feature>
<dbReference type="Pfam" id="PF10825">
    <property type="entry name" value="DUF2752"/>
    <property type="match status" value="1"/>
</dbReference>
<reference evidence="2" key="1">
    <citation type="submission" date="2022-09" db="EMBL/GenBank/DDBJ databases">
        <authorList>
            <person name="Yuan C."/>
            <person name="Ke Z."/>
        </authorList>
    </citation>
    <scope>NUCLEOTIDE SEQUENCE</scope>
    <source>
        <strain evidence="2">LB-8</strain>
    </source>
</reference>
<dbReference type="AlphaFoldDB" id="A0A9X2XXI3"/>
<evidence type="ECO:0000313" key="3">
    <source>
        <dbReference type="Proteomes" id="UP001155483"/>
    </source>
</evidence>
<dbReference type="RefSeq" id="WP_279298016.1">
    <property type="nucleotide sequence ID" value="NZ_JAOTIF010000013.1"/>
</dbReference>
<keyword evidence="1" id="KW-0472">Membrane</keyword>
<protein>
    <submittedName>
        <fullName evidence="2">DUF2752 domain-containing protein</fullName>
    </submittedName>
</protein>
<proteinExistence type="predicted"/>
<comment type="caution">
    <text evidence="2">The sequence shown here is derived from an EMBL/GenBank/DDBJ whole genome shotgun (WGS) entry which is preliminary data.</text>
</comment>
<dbReference type="InterPro" id="IPR021215">
    <property type="entry name" value="DUF2752"/>
</dbReference>
<keyword evidence="1" id="KW-0812">Transmembrane</keyword>
<sequence>MPKYTEQVIWTFSLIALFFMDVTPSQESLCLFKHFGFEFCPGCGLGHSIYYALHFDLIRSVQFHILGPFATMAILFQILKPFFSIIKIKLT</sequence>
<evidence type="ECO:0000256" key="1">
    <source>
        <dbReference type="SAM" id="Phobius"/>
    </source>
</evidence>
<organism evidence="2 3">
    <name type="scientific">Paraflavisolibacter caeni</name>
    <dbReference type="NCBI Taxonomy" id="2982496"/>
    <lineage>
        <taxon>Bacteria</taxon>
        <taxon>Pseudomonadati</taxon>
        <taxon>Bacteroidota</taxon>
        <taxon>Chitinophagia</taxon>
        <taxon>Chitinophagales</taxon>
        <taxon>Chitinophagaceae</taxon>
        <taxon>Paraflavisolibacter</taxon>
    </lineage>
</organism>
<keyword evidence="3" id="KW-1185">Reference proteome</keyword>